<dbReference type="RefSeq" id="WP_103238147.1">
    <property type="nucleotide sequence ID" value="NZ_CANRXC010000003.1"/>
</dbReference>
<sequence>MQTDLSQDSNILRFQQDFEILSLEKRDAFKDAWRVFGTEAERPLEELPRKTSVQRGFADFLILGGEDRERVRCLSLGQRRTDCLKQWQSIFSFEEYW</sequence>
<protein>
    <recommendedName>
        <fullName evidence="1">GNAT-like C-terminal domain-containing protein</fullName>
    </recommendedName>
</protein>
<dbReference type="AlphaFoldDB" id="A0A2K4ZC54"/>
<evidence type="ECO:0000259" key="1">
    <source>
        <dbReference type="Pfam" id="PF18164"/>
    </source>
</evidence>
<keyword evidence="3" id="KW-1185">Reference proteome</keyword>
<gene>
    <name evidence="2" type="ORF">AMURIS_00743</name>
</gene>
<dbReference type="Pfam" id="PF18164">
    <property type="entry name" value="GNAT_C"/>
    <property type="match status" value="1"/>
</dbReference>
<dbReference type="Proteomes" id="UP000236311">
    <property type="component" value="Unassembled WGS sequence"/>
</dbReference>
<evidence type="ECO:0000313" key="2">
    <source>
        <dbReference type="EMBL" id="SOY28038.1"/>
    </source>
</evidence>
<feature type="domain" description="GNAT-like C-terminal" evidence="1">
    <location>
        <begin position="4"/>
        <end position="66"/>
    </location>
</feature>
<dbReference type="InterPro" id="IPR041644">
    <property type="entry name" value="GNAT_C"/>
</dbReference>
<organism evidence="2 3">
    <name type="scientific">Acetatifactor muris</name>
    <dbReference type="NCBI Taxonomy" id="879566"/>
    <lineage>
        <taxon>Bacteria</taxon>
        <taxon>Bacillati</taxon>
        <taxon>Bacillota</taxon>
        <taxon>Clostridia</taxon>
        <taxon>Lachnospirales</taxon>
        <taxon>Lachnospiraceae</taxon>
        <taxon>Acetatifactor</taxon>
    </lineage>
</organism>
<dbReference type="EMBL" id="OFSM01000003">
    <property type="protein sequence ID" value="SOY28038.1"/>
    <property type="molecule type" value="Genomic_DNA"/>
</dbReference>
<dbReference type="OrthoDB" id="2139859at2"/>
<name>A0A2K4ZC54_9FIRM</name>
<reference evidence="2 3" key="1">
    <citation type="submission" date="2018-01" db="EMBL/GenBank/DDBJ databases">
        <authorList>
            <person name="Gaut B.S."/>
            <person name="Morton B.R."/>
            <person name="Clegg M.T."/>
            <person name="Duvall M.R."/>
        </authorList>
    </citation>
    <scope>NUCLEOTIDE SEQUENCE [LARGE SCALE GENOMIC DNA]</scope>
    <source>
        <strain evidence="2">GP69</strain>
    </source>
</reference>
<accession>A0A2K4ZC54</accession>
<evidence type="ECO:0000313" key="3">
    <source>
        <dbReference type="Proteomes" id="UP000236311"/>
    </source>
</evidence>
<proteinExistence type="predicted"/>
<dbReference type="Gene3D" id="3.40.630.120">
    <property type="match status" value="1"/>
</dbReference>